<feature type="compositionally biased region" description="Acidic residues" evidence="5">
    <location>
        <begin position="188"/>
        <end position="197"/>
    </location>
</feature>
<dbReference type="Pfam" id="PF00149">
    <property type="entry name" value="Metallophos"/>
    <property type="match status" value="1"/>
</dbReference>
<feature type="compositionally biased region" description="Polar residues" evidence="5">
    <location>
        <begin position="259"/>
        <end position="269"/>
    </location>
</feature>
<evidence type="ECO:0000256" key="5">
    <source>
        <dbReference type="SAM" id="MobiDB-lite"/>
    </source>
</evidence>
<feature type="region of interest" description="Disordered" evidence="5">
    <location>
        <begin position="342"/>
        <end position="362"/>
    </location>
</feature>
<dbReference type="SUPFAM" id="SSF56300">
    <property type="entry name" value="Metallo-dependent phosphatases"/>
    <property type="match status" value="1"/>
</dbReference>
<comment type="catalytic activity">
    <reaction evidence="4">
        <text>a phosphate monoester + H2O = an alcohol + phosphate</text>
        <dbReference type="Rhea" id="RHEA:15017"/>
        <dbReference type="ChEBI" id="CHEBI:15377"/>
        <dbReference type="ChEBI" id="CHEBI:30879"/>
        <dbReference type="ChEBI" id="CHEBI:43474"/>
        <dbReference type="ChEBI" id="CHEBI:67140"/>
        <dbReference type="EC" id="3.1.3.2"/>
    </reaction>
</comment>
<evidence type="ECO:0000256" key="1">
    <source>
        <dbReference type="ARBA" id="ARBA00011738"/>
    </source>
</evidence>
<evidence type="ECO:0000256" key="4">
    <source>
        <dbReference type="RuleBase" id="RU361203"/>
    </source>
</evidence>
<dbReference type="SUPFAM" id="SSF49363">
    <property type="entry name" value="Purple acid phosphatase, N-terminal domain"/>
    <property type="match status" value="1"/>
</dbReference>
<dbReference type="GO" id="GO:0046872">
    <property type="term" value="F:metal ion binding"/>
    <property type="evidence" value="ECO:0007669"/>
    <property type="project" value="InterPro"/>
</dbReference>
<comment type="similarity">
    <text evidence="4">Belongs to the metallophosphoesterase superfamily. Purple acid phosphatase family.</text>
</comment>
<dbReference type="InterPro" id="IPR029052">
    <property type="entry name" value="Metallo-depent_PP-like"/>
</dbReference>
<dbReference type="OrthoDB" id="45007at2759"/>
<feature type="compositionally biased region" description="Low complexity" evidence="5">
    <location>
        <begin position="228"/>
        <end position="245"/>
    </location>
</feature>
<dbReference type="GO" id="GO:0003993">
    <property type="term" value="F:acid phosphatase activity"/>
    <property type="evidence" value="ECO:0007669"/>
    <property type="project" value="UniProtKB-EC"/>
</dbReference>
<protein>
    <recommendedName>
        <fullName evidence="4">Purple acid phosphatase</fullName>
        <ecNumber evidence="4">3.1.3.2</ecNumber>
    </recommendedName>
</protein>
<dbReference type="PANTHER" id="PTHR45778">
    <property type="entry name" value="PURPLE ACID PHOSPHATASE-RELATED"/>
    <property type="match status" value="1"/>
</dbReference>
<reference evidence="7 8" key="1">
    <citation type="submission" date="2020-04" db="EMBL/GenBank/DDBJ databases">
        <title>Perkinsus olseni comparative genomics.</title>
        <authorList>
            <person name="Bogema D.R."/>
        </authorList>
    </citation>
    <scope>NUCLEOTIDE SEQUENCE [LARGE SCALE GENOMIC DNA]</scope>
    <source>
        <strain evidence="7">00978-12</strain>
    </source>
</reference>
<feature type="compositionally biased region" description="Low complexity" evidence="5">
    <location>
        <begin position="342"/>
        <end position="357"/>
    </location>
</feature>
<comment type="subunit">
    <text evidence="1">Homodimer.</text>
</comment>
<feature type="compositionally biased region" description="Low complexity" evidence="5">
    <location>
        <begin position="209"/>
        <end position="218"/>
    </location>
</feature>
<keyword evidence="2" id="KW-0732">Signal</keyword>
<proteinExistence type="inferred from homology"/>
<comment type="caution">
    <text evidence="7">The sequence shown here is derived from an EMBL/GenBank/DDBJ whole genome shotgun (WGS) entry which is preliminary data.</text>
</comment>
<dbReference type="EMBL" id="JABANP010000370">
    <property type="protein sequence ID" value="KAF4683383.1"/>
    <property type="molecule type" value="Genomic_DNA"/>
</dbReference>
<dbReference type="EC" id="3.1.3.2" evidence="4"/>
<dbReference type="CDD" id="cd00839">
    <property type="entry name" value="MPP_PAPs"/>
    <property type="match status" value="1"/>
</dbReference>
<dbReference type="Proteomes" id="UP000541610">
    <property type="component" value="Unassembled WGS sequence"/>
</dbReference>
<gene>
    <name evidence="7" type="ORF">FOZ60_009222</name>
</gene>
<accession>A0A7J6NHK8</accession>
<keyword evidence="4" id="KW-0378">Hydrolase</keyword>
<evidence type="ECO:0000313" key="8">
    <source>
        <dbReference type="Proteomes" id="UP000541610"/>
    </source>
</evidence>
<evidence type="ECO:0000256" key="2">
    <source>
        <dbReference type="ARBA" id="ARBA00022729"/>
    </source>
</evidence>
<evidence type="ECO:0000259" key="6">
    <source>
        <dbReference type="Pfam" id="PF00149"/>
    </source>
</evidence>
<evidence type="ECO:0000256" key="3">
    <source>
        <dbReference type="ARBA" id="ARBA00023180"/>
    </source>
</evidence>
<dbReference type="InterPro" id="IPR008963">
    <property type="entry name" value="Purple_acid_Pase-like_N"/>
</dbReference>
<name>A0A7J6NHK8_PEROL</name>
<feature type="region of interest" description="Disordered" evidence="5">
    <location>
        <begin position="186"/>
        <end position="321"/>
    </location>
</feature>
<dbReference type="InterPro" id="IPR041792">
    <property type="entry name" value="MPP_PAP"/>
</dbReference>
<dbReference type="Gene3D" id="3.60.21.10">
    <property type="match status" value="1"/>
</dbReference>
<dbReference type="AlphaFoldDB" id="A0A7J6NHK8"/>
<feature type="compositionally biased region" description="Basic residues" evidence="5">
    <location>
        <begin position="307"/>
        <end position="316"/>
    </location>
</feature>
<feature type="region of interest" description="Disordered" evidence="5">
    <location>
        <begin position="376"/>
        <end position="406"/>
    </location>
</feature>
<dbReference type="InterPro" id="IPR004843">
    <property type="entry name" value="Calcineurin-like_PHP"/>
</dbReference>
<evidence type="ECO:0000313" key="7">
    <source>
        <dbReference type="EMBL" id="KAF4683383.1"/>
    </source>
</evidence>
<sequence length="1116" mass="124348">MFFAFVGWAAPCLMQGYHHHAWLLSLLQRVAEESTSVNETLVEELAAEFEVDLEEDSELRDVLYECLRFEGEEGRAAEGEGLRILTDGYTDLLQRLDPQESLVVTKNPDSALPTEWIDLYAEAYLKLEPLVRAGRYPCSPRGAFLRAIAAVAPSRPDIIVTRIRRVHLLYSLATLEATRRLDTRIEGIDEPTGEDSVEAPSAVALEDNPVPSASSPRSAVEEVHSATSLTRPTSVSSLLSSSSSESVDDLPEEAPSVAEVSSLNYSATEHGSPRLRWGVPAEDERFDEPAGDVERCHGGGSAEGRRPSKTRGHFRPRVLVPPVRPYPVSEEEAKCDGGLQAMPSMEAPPSEASADAPVEPPIVKDPDEIVDIEHRSALPSTTKSCDPPVEPSSIVEDSARSSRGRRRPVNGINMRFGFSSVRELEDALVAKRKSLGLDDSDAGVRIEAKVAESRSKVDPGRTQFMSELRAKVAQMQQRMDALRSSPAGVDPGTSCLEETVARSLVWDGVDPVEARMLARKVDKARVSRVLERLATHSSTLTGAKGEVQKLQKLASRQQLERRAASSVQEQDRISDMCITRCFPPQSMMLYFLIWLLRPTPVSTLAAEYPLPPCSSECTIELNPSVLARSGDPLHLEWSIESGNESDFIGFFAPPFRSATYDDYVMLFRPHMIGASEHTVSLTNLRAPFYDVRYISATTGQCLCRANERLRFEMGHREPTQGHVTMDTTTGALKVHWVSGDPDPGFVEYKAADDADWSVRHATVATYDFHDMCGGDMDNYYDPGYFYSATLPGDLKGEITVRFGSIFHRSKAFIVATPVPSGSAEVHSVALLGDMGVQSFYRGPDKVEVPNGRWDTYWVQDHMRANPRLRMAVHFGDVSYAMGRSRVWDLFGTAVEDVAMRMPYMVSVGNHEFDYVGGGWHPRRGATSFPYWWYAFSFGLVRYVMLSSEHDWTKGSEQWQWLDEQLAEVDRSVTPWVIVTAHRPMLVSGYDPSERAVEDHMYPALGPLLKKHRVNLFVAGHWHYYERTHPVDGTVHVLAGSAGAYDLHDVFEDLPRVAARWPDVRGYLELKVTRDELEGTFWGINNTMADRRMAVFDHFTVAPWAEGPVEIPHTEVL</sequence>
<keyword evidence="3" id="KW-0325">Glycoprotein</keyword>
<feature type="domain" description="Calcineurin-like phosphoesterase" evidence="6">
    <location>
        <begin position="828"/>
        <end position="1024"/>
    </location>
</feature>
<organism evidence="7 8">
    <name type="scientific">Perkinsus olseni</name>
    <name type="common">Perkinsus atlanticus</name>
    <dbReference type="NCBI Taxonomy" id="32597"/>
    <lineage>
        <taxon>Eukaryota</taxon>
        <taxon>Sar</taxon>
        <taxon>Alveolata</taxon>
        <taxon>Perkinsozoa</taxon>
        <taxon>Perkinsea</taxon>
        <taxon>Perkinsida</taxon>
        <taxon>Perkinsidae</taxon>
        <taxon>Perkinsus</taxon>
    </lineage>
</organism>